<dbReference type="PANTHER" id="PTHR48100:SF1">
    <property type="entry name" value="HISTIDINE PHOSPHATASE FAMILY PROTEIN-RELATED"/>
    <property type="match status" value="1"/>
</dbReference>
<evidence type="ECO:0000256" key="1">
    <source>
        <dbReference type="SAM" id="MobiDB-lite"/>
    </source>
</evidence>
<dbReference type="InterPro" id="IPR050275">
    <property type="entry name" value="PGM_Phosphatase"/>
</dbReference>
<proteinExistence type="predicted"/>
<dbReference type="RefSeq" id="WP_377295084.1">
    <property type="nucleotide sequence ID" value="NZ_JBHSBM010000077.1"/>
</dbReference>
<protein>
    <submittedName>
        <fullName evidence="2">Histidine phosphatase family protein</fullName>
        <ecNumber evidence="2">3.1.3.-</ecNumber>
    </submittedName>
</protein>
<dbReference type="InterPro" id="IPR013078">
    <property type="entry name" value="His_Pase_superF_clade-1"/>
</dbReference>
<organism evidence="2 3">
    <name type="scientific">Planomonospora corallina</name>
    <dbReference type="NCBI Taxonomy" id="1806052"/>
    <lineage>
        <taxon>Bacteria</taxon>
        <taxon>Bacillati</taxon>
        <taxon>Actinomycetota</taxon>
        <taxon>Actinomycetes</taxon>
        <taxon>Streptosporangiales</taxon>
        <taxon>Streptosporangiaceae</taxon>
        <taxon>Planomonospora</taxon>
    </lineage>
</organism>
<dbReference type="SMART" id="SM00855">
    <property type="entry name" value="PGAM"/>
    <property type="match status" value="1"/>
</dbReference>
<feature type="region of interest" description="Disordered" evidence="1">
    <location>
        <begin position="1"/>
        <end position="20"/>
    </location>
</feature>
<keyword evidence="3" id="KW-1185">Reference proteome</keyword>
<dbReference type="Gene3D" id="3.40.50.1240">
    <property type="entry name" value="Phosphoglycerate mutase-like"/>
    <property type="match status" value="1"/>
</dbReference>
<evidence type="ECO:0000313" key="3">
    <source>
        <dbReference type="Proteomes" id="UP001595850"/>
    </source>
</evidence>
<gene>
    <name evidence="2" type="ORF">ACFOWE_33630</name>
</gene>
<evidence type="ECO:0000313" key="2">
    <source>
        <dbReference type="EMBL" id="MFC4063249.1"/>
    </source>
</evidence>
<dbReference type="Proteomes" id="UP001595850">
    <property type="component" value="Unassembled WGS sequence"/>
</dbReference>
<dbReference type="SUPFAM" id="SSF53254">
    <property type="entry name" value="Phosphoglycerate mutase-like"/>
    <property type="match status" value="1"/>
</dbReference>
<name>A0ABV8IJS7_9ACTN</name>
<dbReference type="Pfam" id="PF00300">
    <property type="entry name" value="His_Phos_1"/>
    <property type="match status" value="1"/>
</dbReference>
<dbReference type="EMBL" id="JBHSBM010000077">
    <property type="protein sequence ID" value="MFC4063249.1"/>
    <property type="molecule type" value="Genomic_DNA"/>
</dbReference>
<comment type="caution">
    <text evidence="2">The sequence shown here is derived from an EMBL/GenBank/DDBJ whole genome shotgun (WGS) entry which is preliminary data.</text>
</comment>
<dbReference type="EC" id="3.1.3.-" evidence="2"/>
<reference evidence="3" key="1">
    <citation type="journal article" date="2019" name="Int. J. Syst. Evol. Microbiol.">
        <title>The Global Catalogue of Microorganisms (GCM) 10K type strain sequencing project: providing services to taxonomists for standard genome sequencing and annotation.</title>
        <authorList>
            <consortium name="The Broad Institute Genomics Platform"/>
            <consortium name="The Broad Institute Genome Sequencing Center for Infectious Disease"/>
            <person name="Wu L."/>
            <person name="Ma J."/>
        </authorList>
    </citation>
    <scope>NUCLEOTIDE SEQUENCE [LARGE SCALE GENOMIC DNA]</scope>
    <source>
        <strain evidence="3">TBRC 4489</strain>
    </source>
</reference>
<dbReference type="PANTHER" id="PTHR48100">
    <property type="entry name" value="BROAD-SPECIFICITY PHOSPHATASE YOR283W-RELATED"/>
    <property type="match status" value="1"/>
</dbReference>
<accession>A0ABV8IJS7</accession>
<dbReference type="CDD" id="cd07067">
    <property type="entry name" value="HP_PGM_like"/>
    <property type="match status" value="1"/>
</dbReference>
<dbReference type="GO" id="GO:0016787">
    <property type="term" value="F:hydrolase activity"/>
    <property type="evidence" value="ECO:0007669"/>
    <property type="project" value="UniProtKB-KW"/>
</dbReference>
<sequence length="215" mass="23227">MPISITAVRHGESESNAAARRAEAEGRALVLPGRDEDVELTDLGRSQATLLGRRLAAGTPPEAVWCSPYRRAVRTWELIAAELPAAPEVRLDARLGDRRMGLLSGMNLAAIAERFPQEAEVLVRGEDGYRPPEGESFADVIARVREAVGDLRAACAGRHVLVVAHDAVVLAIRHVLLEAAGDLEHTPIGNTSVSVWRAGEMELFNDVAHLRELAP</sequence>
<keyword evidence="2" id="KW-0378">Hydrolase</keyword>
<dbReference type="InterPro" id="IPR029033">
    <property type="entry name" value="His_PPase_superfam"/>
</dbReference>